<evidence type="ECO:0000256" key="1">
    <source>
        <dbReference type="SAM" id="Coils"/>
    </source>
</evidence>
<reference evidence="3 4" key="1">
    <citation type="submission" date="2023-03" db="EMBL/GenBank/DDBJ databases">
        <title>Complete genome sequences of several Auritidibacter ignavus strains isolated from ear infections.</title>
        <authorList>
            <person name="Baehr T."/>
            <person name="Baumhoegger A.M."/>
        </authorList>
    </citation>
    <scope>NUCLEOTIDE SEQUENCE [LARGE SCALE GENOMIC DNA]</scope>
    <source>
        <strain evidence="3 4">BABAE-6</strain>
    </source>
</reference>
<dbReference type="Proteomes" id="UP001224674">
    <property type="component" value="Chromosome"/>
</dbReference>
<keyword evidence="1" id="KW-0175">Coiled coil</keyword>
<accession>A0AAJ6AK21</accession>
<name>A0AAJ6AK21_9MICC</name>
<dbReference type="EMBL" id="CP122566">
    <property type="protein sequence ID" value="WGH94162.1"/>
    <property type="molecule type" value="Genomic_DNA"/>
</dbReference>
<proteinExistence type="predicted"/>
<evidence type="ECO:0000313" key="3">
    <source>
        <dbReference type="EMBL" id="WGH94162.1"/>
    </source>
</evidence>
<evidence type="ECO:0000256" key="2">
    <source>
        <dbReference type="SAM" id="MobiDB-lite"/>
    </source>
</evidence>
<feature type="region of interest" description="Disordered" evidence="2">
    <location>
        <begin position="1"/>
        <end position="33"/>
    </location>
</feature>
<keyword evidence="4" id="KW-1185">Reference proteome</keyword>
<dbReference type="AlphaFoldDB" id="A0AAJ6AK21"/>
<sequence>MSENTGKNTAEAGEQQPNQEQTESTFSQGDVNRIVQERLQRERDKFADYEDLKAAAQRAQELESENQSLADRVAEFEAKEEQSKLIAEVSEATGVPANALRGTTKDELEAHAEVLKSLVQSTGPVIPGQEKRPNNVEDSEERKAVRGLFGN</sequence>
<dbReference type="RefSeq" id="WP_279675286.1">
    <property type="nucleotide sequence ID" value="NZ_CP122566.1"/>
</dbReference>
<feature type="compositionally biased region" description="Basic and acidic residues" evidence="2">
    <location>
        <begin position="129"/>
        <end position="144"/>
    </location>
</feature>
<feature type="coiled-coil region" evidence="1">
    <location>
        <begin position="39"/>
        <end position="79"/>
    </location>
</feature>
<protein>
    <recommendedName>
        <fullName evidence="5">DUF4355 domain-containing protein</fullName>
    </recommendedName>
</protein>
<evidence type="ECO:0008006" key="5">
    <source>
        <dbReference type="Google" id="ProtNLM"/>
    </source>
</evidence>
<organism evidence="3 4">
    <name type="scientific">Auritidibacter ignavus</name>
    <dbReference type="NCBI Taxonomy" id="678932"/>
    <lineage>
        <taxon>Bacteria</taxon>
        <taxon>Bacillati</taxon>
        <taxon>Actinomycetota</taxon>
        <taxon>Actinomycetes</taxon>
        <taxon>Micrococcales</taxon>
        <taxon>Micrococcaceae</taxon>
        <taxon>Auritidibacter</taxon>
    </lineage>
</organism>
<feature type="compositionally biased region" description="Polar residues" evidence="2">
    <location>
        <begin position="15"/>
        <end position="30"/>
    </location>
</feature>
<feature type="region of interest" description="Disordered" evidence="2">
    <location>
        <begin position="119"/>
        <end position="151"/>
    </location>
</feature>
<gene>
    <name evidence="3" type="ORF">QDX21_05050</name>
</gene>
<evidence type="ECO:0000313" key="4">
    <source>
        <dbReference type="Proteomes" id="UP001224674"/>
    </source>
</evidence>